<dbReference type="Pfam" id="PF13371">
    <property type="entry name" value="TPR_9"/>
    <property type="match status" value="1"/>
</dbReference>
<sequence length="290" mass="31899">MDWSAPTPLDYFTTLVAEDESLSLTEAAVAIAQADQPTLDTQGVLADLDRLAAKLKARLPDDASALQRLRSLHRYFFQELGFAGNVNDFYNPANSHVHEVMRTRQGIPITLAVIYLELASQVGLKARGVSFPGHFLIKLSLPLGEAVVDPLSGQSLSRGELEERLEPYLDADSPPGVEAAGALGDPLALYLRPASSREILARMLRNLASIHRGHGDLLRLLQVQQRLVALQPGEWDWRRDRGETLAQLGQTEAAINDLAEYLRRAHGASDRGRVAARLEALRDAGPPRWH</sequence>
<evidence type="ECO:0000313" key="3">
    <source>
        <dbReference type="EMBL" id="BDI07775.1"/>
    </source>
</evidence>
<name>A0ABM7YSZ0_9BURK</name>
<dbReference type="Gene3D" id="1.25.40.10">
    <property type="entry name" value="Tetratricopeptide repeat domain"/>
    <property type="match status" value="1"/>
</dbReference>
<reference evidence="3" key="1">
    <citation type="submission" date="2022-04" db="EMBL/GenBank/DDBJ databases">
        <title>Whole genome sequence of Sphaerotilus sp. FB-5.</title>
        <authorList>
            <person name="Takeda M."/>
            <person name="Narihara S."/>
            <person name="Akimoto M."/>
            <person name="Akimoto R."/>
            <person name="Nishiyashiki S."/>
            <person name="Murakami T."/>
        </authorList>
    </citation>
    <scope>NUCLEOTIDE SEQUENCE</scope>
    <source>
        <strain evidence="3">FB-5</strain>
    </source>
</reference>
<dbReference type="SUPFAM" id="SSF48452">
    <property type="entry name" value="TPR-like"/>
    <property type="match status" value="1"/>
</dbReference>
<dbReference type="Pfam" id="PF13369">
    <property type="entry name" value="Transglut_core2"/>
    <property type="match status" value="1"/>
</dbReference>
<dbReference type="EMBL" id="AP025730">
    <property type="protein sequence ID" value="BDI07775.1"/>
    <property type="molecule type" value="Genomic_DNA"/>
</dbReference>
<feature type="domain" description="Protein SirB1 N-terminal" evidence="2">
    <location>
        <begin position="44"/>
        <end position="205"/>
    </location>
</feature>
<accession>A0ABM7YSZ0</accession>
<dbReference type="PANTHER" id="PTHR31350:SF21">
    <property type="entry name" value="F-BOX ONLY PROTEIN 21"/>
    <property type="match status" value="1"/>
</dbReference>
<dbReference type="InterPro" id="IPR011990">
    <property type="entry name" value="TPR-like_helical_dom_sf"/>
</dbReference>
<evidence type="ECO:0000256" key="1">
    <source>
        <dbReference type="ARBA" id="ARBA00007100"/>
    </source>
</evidence>
<evidence type="ECO:0000313" key="4">
    <source>
        <dbReference type="Proteomes" id="UP001057498"/>
    </source>
</evidence>
<comment type="similarity">
    <text evidence="1">Belongs to the UPF0162 family.</text>
</comment>
<keyword evidence="4" id="KW-1185">Reference proteome</keyword>
<dbReference type="Proteomes" id="UP001057498">
    <property type="component" value="Chromosome"/>
</dbReference>
<evidence type="ECO:0000259" key="2">
    <source>
        <dbReference type="Pfam" id="PF13369"/>
    </source>
</evidence>
<organism evidence="3 4">
    <name type="scientific">Sphaerotilus microaerophilus</name>
    <dbReference type="NCBI Taxonomy" id="2914710"/>
    <lineage>
        <taxon>Bacteria</taxon>
        <taxon>Pseudomonadati</taxon>
        <taxon>Pseudomonadota</taxon>
        <taxon>Betaproteobacteria</taxon>
        <taxon>Burkholderiales</taxon>
        <taxon>Sphaerotilaceae</taxon>
        <taxon>Sphaerotilus</taxon>
    </lineage>
</organism>
<dbReference type="RefSeq" id="WP_251970939.1">
    <property type="nucleotide sequence ID" value="NZ_AP025730.1"/>
</dbReference>
<dbReference type="PANTHER" id="PTHR31350">
    <property type="entry name" value="SI:DKEY-261L7.2"/>
    <property type="match status" value="1"/>
</dbReference>
<dbReference type="InterPro" id="IPR032698">
    <property type="entry name" value="SirB1_N"/>
</dbReference>
<protein>
    <recommendedName>
        <fullName evidence="2">Protein SirB1 N-terminal domain-containing protein</fullName>
    </recommendedName>
</protein>
<proteinExistence type="inferred from homology"/>
<gene>
    <name evidence="3" type="ORF">CATMQ487_47450</name>
</gene>